<feature type="domain" description="Putative zinc-finger" evidence="4">
    <location>
        <begin position="7"/>
        <end position="41"/>
    </location>
</feature>
<dbReference type="EMBL" id="BMDG01000004">
    <property type="protein sequence ID" value="GGI06888.1"/>
    <property type="molecule type" value="Genomic_DNA"/>
</dbReference>
<name>A0ABQ2B368_9MICO</name>
<dbReference type="Pfam" id="PF13490">
    <property type="entry name" value="zf-HC2"/>
    <property type="match status" value="1"/>
</dbReference>
<dbReference type="RefSeq" id="WP_188522903.1">
    <property type="nucleotide sequence ID" value="NZ_BMDG01000004.1"/>
</dbReference>
<organism evidence="5 6">
    <name type="scientific">Isoptericola cucumis</name>
    <dbReference type="NCBI Taxonomy" id="1776856"/>
    <lineage>
        <taxon>Bacteria</taxon>
        <taxon>Bacillati</taxon>
        <taxon>Actinomycetota</taxon>
        <taxon>Actinomycetes</taxon>
        <taxon>Micrococcales</taxon>
        <taxon>Promicromonosporaceae</taxon>
        <taxon>Isoptericola</taxon>
    </lineage>
</organism>
<reference evidence="6" key="1">
    <citation type="journal article" date="2019" name="Int. J. Syst. Evol. Microbiol.">
        <title>The Global Catalogue of Microorganisms (GCM) 10K type strain sequencing project: providing services to taxonomists for standard genome sequencing and annotation.</title>
        <authorList>
            <consortium name="The Broad Institute Genomics Platform"/>
            <consortium name="The Broad Institute Genome Sequencing Center for Infectious Disease"/>
            <person name="Wu L."/>
            <person name="Ma J."/>
        </authorList>
    </citation>
    <scope>NUCLEOTIDE SEQUENCE [LARGE SCALE GENOMIC DNA]</scope>
    <source>
        <strain evidence="6">CCM 8653</strain>
    </source>
</reference>
<evidence type="ECO:0000313" key="5">
    <source>
        <dbReference type="EMBL" id="GGI06888.1"/>
    </source>
</evidence>
<keyword evidence="2" id="KW-0804">Transcription</keyword>
<accession>A0ABQ2B368</accession>
<proteinExistence type="predicted"/>
<evidence type="ECO:0000313" key="6">
    <source>
        <dbReference type="Proteomes" id="UP000632535"/>
    </source>
</evidence>
<evidence type="ECO:0000259" key="4">
    <source>
        <dbReference type="Pfam" id="PF13490"/>
    </source>
</evidence>
<gene>
    <name evidence="5" type="ORF">GCM10007368_13410</name>
</gene>
<evidence type="ECO:0000256" key="1">
    <source>
        <dbReference type="ARBA" id="ARBA00023015"/>
    </source>
</evidence>
<dbReference type="InterPro" id="IPR041916">
    <property type="entry name" value="Anti_sigma_zinc_sf"/>
</dbReference>
<feature type="transmembrane region" description="Helical" evidence="3">
    <location>
        <begin position="94"/>
        <end position="114"/>
    </location>
</feature>
<sequence>MTGSTRCGELRDALTDVATGVADGATRATVSAHLAGCGRCRDELSSLAETADELLLLAPERDPSADFEGRVLARLHAAGPARPASVRRHRTRRVLVAATAAALVVAGGVGTWWATAPDRELAASYRETLDVADGHYFAAADLVAGDASTGPGRSVGTVFLYDGEPSWVFVLVRDPGAAAAYDVVVTVGAEDDGAEDDRPEGGAAGRDVALGRCVVTSGSCSTGGVLDGAAHDVRAVRLVDPAGTVWATATRD</sequence>
<evidence type="ECO:0000256" key="2">
    <source>
        <dbReference type="ARBA" id="ARBA00023163"/>
    </source>
</evidence>
<dbReference type="Gene3D" id="1.10.10.1320">
    <property type="entry name" value="Anti-sigma factor, zinc-finger domain"/>
    <property type="match status" value="1"/>
</dbReference>
<dbReference type="Proteomes" id="UP000632535">
    <property type="component" value="Unassembled WGS sequence"/>
</dbReference>
<keyword evidence="3" id="KW-0472">Membrane</keyword>
<keyword evidence="3" id="KW-1133">Transmembrane helix</keyword>
<protein>
    <recommendedName>
        <fullName evidence="4">Putative zinc-finger domain-containing protein</fullName>
    </recommendedName>
</protein>
<dbReference type="InterPro" id="IPR027383">
    <property type="entry name" value="Znf_put"/>
</dbReference>
<evidence type="ECO:0000256" key="3">
    <source>
        <dbReference type="SAM" id="Phobius"/>
    </source>
</evidence>
<keyword evidence="6" id="KW-1185">Reference proteome</keyword>
<keyword evidence="3" id="KW-0812">Transmembrane</keyword>
<keyword evidence="1" id="KW-0805">Transcription regulation</keyword>
<comment type="caution">
    <text evidence="5">The sequence shown here is derived from an EMBL/GenBank/DDBJ whole genome shotgun (WGS) entry which is preliminary data.</text>
</comment>